<keyword evidence="3" id="KW-1185">Reference proteome</keyword>
<reference evidence="2 3" key="1">
    <citation type="journal article" date="2015" name="Genome Biol. Evol.">
        <title>Comparative Genomics of a Bacterivorous Green Alga Reveals Evolutionary Causalities and Consequences of Phago-Mixotrophic Mode of Nutrition.</title>
        <authorList>
            <person name="Burns J.A."/>
            <person name="Paasch A."/>
            <person name="Narechania A."/>
            <person name="Kim E."/>
        </authorList>
    </citation>
    <scope>NUCLEOTIDE SEQUENCE [LARGE SCALE GENOMIC DNA]</scope>
    <source>
        <strain evidence="2 3">PLY_AMNH</strain>
    </source>
</reference>
<name>A0AAE0BG48_9CHLO</name>
<evidence type="ECO:0000313" key="3">
    <source>
        <dbReference type="Proteomes" id="UP001190700"/>
    </source>
</evidence>
<dbReference type="EMBL" id="LGRX02035308">
    <property type="protein sequence ID" value="KAK3235364.1"/>
    <property type="molecule type" value="Genomic_DNA"/>
</dbReference>
<dbReference type="Proteomes" id="UP001190700">
    <property type="component" value="Unassembled WGS sequence"/>
</dbReference>
<protein>
    <submittedName>
        <fullName evidence="2">Uncharacterized protein</fullName>
    </submittedName>
</protein>
<proteinExistence type="predicted"/>
<feature type="region of interest" description="Disordered" evidence="1">
    <location>
        <begin position="81"/>
        <end position="100"/>
    </location>
</feature>
<dbReference type="AlphaFoldDB" id="A0AAE0BG48"/>
<gene>
    <name evidence="2" type="ORF">CYMTET_54431</name>
</gene>
<accession>A0AAE0BG48</accession>
<evidence type="ECO:0000256" key="1">
    <source>
        <dbReference type="SAM" id="MobiDB-lite"/>
    </source>
</evidence>
<sequence>MDASGAPMSGAAVPLDGIKVLGVPVSSAARVADQCVEIACAGETFLPKLAWLDDPQGVVDLGPAGAAGGVAGLVGAHVEEGNNGDQGLAPSPGGTGGNGCGGHPLVAGLVSAMEDARSERVGAGGARRRRASTC</sequence>
<organism evidence="2 3">
    <name type="scientific">Cymbomonas tetramitiformis</name>
    <dbReference type="NCBI Taxonomy" id="36881"/>
    <lineage>
        <taxon>Eukaryota</taxon>
        <taxon>Viridiplantae</taxon>
        <taxon>Chlorophyta</taxon>
        <taxon>Pyramimonadophyceae</taxon>
        <taxon>Pyramimonadales</taxon>
        <taxon>Pyramimonadaceae</taxon>
        <taxon>Cymbomonas</taxon>
    </lineage>
</organism>
<evidence type="ECO:0000313" key="2">
    <source>
        <dbReference type="EMBL" id="KAK3235364.1"/>
    </source>
</evidence>
<comment type="caution">
    <text evidence="2">The sequence shown here is derived from an EMBL/GenBank/DDBJ whole genome shotgun (WGS) entry which is preliminary data.</text>
</comment>